<keyword evidence="2" id="KW-1185">Reference proteome</keyword>
<gene>
    <name evidence="1" type="ORF">D4A39_10775</name>
</gene>
<dbReference type="PROSITE" id="PS51257">
    <property type="entry name" value="PROKAR_LIPOPROTEIN"/>
    <property type="match status" value="1"/>
</dbReference>
<sequence length="157" mass="17018">MKRFAPALVLVLAGCQNFGYQAPYGDDTAQITFTSNDTAAQPAICVPGKGFQSTEYSIAQKPMGGDALNDLLETMKKSTEVTTTLAPSSQTRVGIIYNQKHPNSTQRDRCRVALQFEAVAGEHYQAVFNYSQAQCGLSITDSQGQSADAVRVDWECP</sequence>
<name>A0A418XWJ9_9GAMM</name>
<dbReference type="RefSeq" id="WP_022986862.1">
    <property type="nucleotide sequence ID" value="NZ_CAXGPP010000002.1"/>
</dbReference>
<accession>A0A418XWJ9</accession>
<evidence type="ECO:0000313" key="2">
    <source>
        <dbReference type="Proteomes" id="UP000283734"/>
    </source>
</evidence>
<dbReference type="AlphaFoldDB" id="A0A418XWJ9"/>
<proteinExistence type="predicted"/>
<comment type="caution">
    <text evidence="1">The sequence shown here is derived from an EMBL/GenBank/DDBJ whole genome shotgun (WGS) entry which is preliminary data.</text>
</comment>
<dbReference type="Proteomes" id="UP000283734">
    <property type="component" value="Unassembled WGS sequence"/>
</dbReference>
<protein>
    <recommendedName>
        <fullName evidence="3">Lipoprotein</fullName>
    </recommendedName>
</protein>
<dbReference type="EMBL" id="QYYA01000003">
    <property type="protein sequence ID" value="RJG17211.1"/>
    <property type="molecule type" value="Genomic_DNA"/>
</dbReference>
<evidence type="ECO:0008006" key="3">
    <source>
        <dbReference type="Google" id="ProtNLM"/>
    </source>
</evidence>
<reference evidence="1 2" key="1">
    <citation type="submission" date="2018-09" db="EMBL/GenBank/DDBJ databases">
        <title>Alcanivorax profundi sp. nov., isolated from 1000 m-depth seawater of the Mariana Trench.</title>
        <authorList>
            <person name="Liu J."/>
        </authorList>
    </citation>
    <scope>NUCLEOTIDE SEQUENCE [LARGE SCALE GENOMIC DNA]</scope>
    <source>
        <strain evidence="1 2">MTEO17</strain>
    </source>
</reference>
<dbReference type="OrthoDB" id="6078662at2"/>
<organism evidence="1 2">
    <name type="scientific">Alcanivorax profundi</name>
    <dbReference type="NCBI Taxonomy" id="2338368"/>
    <lineage>
        <taxon>Bacteria</taxon>
        <taxon>Pseudomonadati</taxon>
        <taxon>Pseudomonadota</taxon>
        <taxon>Gammaproteobacteria</taxon>
        <taxon>Oceanospirillales</taxon>
        <taxon>Alcanivoracaceae</taxon>
        <taxon>Alcanivorax</taxon>
    </lineage>
</organism>
<evidence type="ECO:0000313" key="1">
    <source>
        <dbReference type="EMBL" id="RJG17211.1"/>
    </source>
</evidence>